<dbReference type="CDD" id="cd00180">
    <property type="entry name" value="PKc"/>
    <property type="match status" value="1"/>
</dbReference>
<reference evidence="2 3" key="1">
    <citation type="submission" date="2016-05" db="EMBL/GenBank/DDBJ databases">
        <title>A degradative enzymes factory behind the ericoid mycorrhizal symbiosis.</title>
        <authorList>
            <consortium name="DOE Joint Genome Institute"/>
            <person name="Martino E."/>
            <person name="Morin E."/>
            <person name="Grelet G."/>
            <person name="Kuo A."/>
            <person name="Kohler A."/>
            <person name="Daghino S."/>
            <person name="Barry K."/>
            <person name="Choi C."/>
            <person name="Cichocki N."/>
            <person name="Clum A."/>
            <person name="Copeland A."/>
            <person name="Hainaut M."/>
            <person name="Haridas S."/>
            <person name="Labutti K."/>
            <person name="Lindquist E."/>
            <person name="Lipzen A."/>
            <person name="Khouja H.-R."/>
            <person name="Murat C."/>
            <person name="Ohm R."/>
            <person name="Olson A."/>
            <person name="Spatafora J."/>
            <person name="Veneault-Fourrey C."/>
            <person name="Henrissat B."/>
            <person name="Grigoriev I."/>
            <person name="Martin F."/>
            <person name="Perotto S."/>
        </authorList>
    </citation>
    <scope>NUCLEOTIDE SEQUENCE [LARGE SCALE GENOMIC DNA]</scope>
    <source>
        <strain evidence="2 3">UAMH 7357</strain>
    </source>
</reference>
<dbReference type="GO" id="GO:0005737">
    <property type="term" value="C:cytoplasm"/>
    <property type="evidence" value="ECO:0007669"/>
    <property type="project" value="TreeGrafter"/>
</dbReference>
<organism evidence="2 3">
    <name type="scientific">Hyaloscypha hepaticicola</name>
    <dbReference type="NCBI Taxonomy" id="2082293"/>
    <lineage>
        <taxon>Eukaryota</taxon>
        <taxon>Fungi</taxon>
        <taxon>Dikarya</taxon>
        <taxon>Ascomycota</taxon>
        <taxon>Pezizomycotina</taxon>
        <taxon>Leotiomycetes</taxon>
        <taxon>Helotiales</taxon>
        <taxon>Hyaloscyphaceae</taxon>
        <taxon>Hyaloscypha</taxon>
    </lineage>
</organism>
<dbReference type="PROSITE" id="PS00108">
    <property type="entry name" value="PROTEIN_KINASE_ST"/>
    <property type="match status" value="1"/>
</dbReference>
<dbReference type="GO" id="GO:0044773">
    <property type="term" value="P:mitotic DNA damage checkpoint signaling"/>
    <property type="evidence" value="ECO:0007669"/>
    <property type="project" value="TreeGrafter"/>
</dbReference>
<dbReference type="SMART" id="SM00220">
    <property type="entry name" value="S_TKc"/>
    <property type="match status" value="1"/>
</dbReference>
<dbReference type="InterPro" id="IPR008271">
    <property type="entry name" value="Ser/Thr_kinase_AS"/>
</dbReference>
<dbReference type="InterPro" id="IPR011009">
    <property type="entry name" value="Kinase-like_dom_sf"/>
</dbReference>
<dbReference type="Pfam" id="PF00069">
    <property type="entry name" value="Pkinase"/>
    <property type="match status" value="1"/>
</dbReference>
<dbReference type="GO" id="GO:0005524">
    <property type="term" value="F:ATP binding"/>
    <property type="evidence" value="ECO:0007669"/>
    <property type="project" value="InterPro"/>
</dbReference>
<feature type="non-terminal residue" evidence="2">
    <location>
        <position position="309"/>
    </location>
</feature>
<dbReference type="InterPro" id="IPR000719">
    <property type="entry name" value="Prot_kinase_dom"/>
</dbReference>
<dbReference type="PANTHER" id="PTHR44167:SF24">
    <property type="entry name" value="SERINE_THREONINE-PROTEIN KINASE CHK2"/>
    <property type="match status" value="1"/>
</dbReference>
<dbReference type="PANTHER" id="PTHR44167">
    <property type="entry name" value="OVARIAN-SPECIFIC SERINE/THREONINE-PROTEIN KINASE LOK-RELATED"/>
    <property type="match status" value="1"/>
</dbReference>
<evidence type="ECO:0000313" key="2">
    <source>
        <dbReference type="EMBL" id="PMD13204.1"/>
    </source>
</evidence>
<accession>A0A2J6PGQ5</accession>
<sequence length="309" mass="35216">MYGKEEWSRRPRTFIVLHMIGCREAVEEFVQQGYSDLALPYTASNLPKAVRGDKARKQFLDLQNYVLTPHAQNLEKEGEPHQNVQGSADNYFITRKELGHGSFGQVDHVVGRLSLEHFARKRISRGKSFKRDLEAIKSFQNELKTLKMLSHKHLVKLISSYTDRKWVGLIMKPVAECNFELFLSAEHIDQIDRQTCIRRFFGCLATAVEYLHQHQIRHKDIKPANILVNNQDVLLADFGTSHNWSDDTRSTSNGTSMGFTMRYCAPEVAVCAVSGMTSMSLGCVFLEIGTVLNNRKVSEMRSYFVAHGT</sequence>
<name>A0A2J6PGQ5_9HELO</name>
<dbReference type="AlphaFoldDB" id="A0A2J6PGQ5"/>
<dbReference type="OrthoDB" id="4062651at2759"/>
<dbReference type="GO" id="GO:0004674">
    <property type="term" value="F:protein serine/threonine kinase activity"/>
    <property type="evidence" value="ECO:0007669"/>
    <property type="project" value="TreeGrafter"/>
</dbReference>
<dbReference type="PROSITE" id="PS50011">
    <property type="entry name" value="PROTEIN_KINASE_DOM"/>
    <property type="match status" value="1"/>
</dbReference>
<evidence type="ECO:0000313" key="3">
    <source>
        <dbReference type="Proteomes" id="UP000235672"/>
    </source>
</evidence>
<dbReference type="EMBL" id="KZ613535">
    <property type="protein sequence ID" value="PMD13204.1"/>
    <property type="molecule type" value="Genomic_DNA"/>
</dbReference>
<dbReference type="STRING" id="1745343.A0A2J6PGQ5"/>
<dbReference type="Proteomes" id="UP000235672">
    <property type="component" value="Unassembled WGS sequence"/>
</dbReference>
<dbReference type="Gene3D" id="3.30.200.20">
    <property type="entry name" value="Phosphorylase Kinase, domain 1"/>
    <property type="match status" value="1"/>
</dbReference>
<keyword evidence="2" id="KW-0418">Kinase</keyword>
<keyword evidence="2" id="KW-0808">Transferase</keyword>
<keyword evidence="3" id="KW-1185">Reference proteome</keyword>
<dbReference type="SUPFAM" id="SSF56112">
    <property type="entry name" value="Protein kinase-like (PK-like)"/>
    <property type="match status" value="1"/>
</dbReference>
<dbReference type="Gene3D" id="1.10.510.10">
    <property type="entry name" value="Transferase(Phosphotransferase) domain 1"/>
    <property type="match status" value="1"/>
</dbReference>
<evidence type="ECO:0000259" key="1">
    <source>
        <dbReference type="PROSITE" id="PS50011"/>
    </source>
</evidence>
<feature type="domain" description="Protein kinase" evidence="1">
    <location>
        <begin position="92"/>
        <end position="309"/>
    </location>
</feature>
<protein>
    <submittedName>
        <fullName evidence="2">Kinase-like protein</fullName>
    </submittedName>
</protein>
<dbReference type="GO" id="GO:0005634">
    <property type="term" value="C:nucleus"/>
    <property type="evidence" value="ECO:0007669"/>
    <property type="project" value="TreeGrafter"/>
</dbReference>
<gene>
    <name evidence="2" type="ORF">NA56DRAFT_612617</name>
</gene>
<proteinExistence type="predicted"/>